<organism evidence="1 2">
    <name type="scientific">Miniphocaeibacter halophilus</name>
    <dbReference type="NCBI Taxonomy" id="2931922"/>
    <lineage>
        <taxon>Bacteria</taxon>
        <taxon>Bacillati</taxon>
        <taxon>Bacillota</taxon>
        <taxon>Tissierellia</taxon>
        <taxon>Tissierellales</taxon>
        <taxon>Peptoniphilaceae</taxon>
        <taxon>Miniphocaeibacter</taxon>
    </lineage>
</organism>
<keyword evidence="2" id="KW-1185">Reference proteome</keyword>
<evidence type="ECO:0000313" key="1">
    <source>
        <dbReference type="EMBL" id="QQK08621.1"/>
    </source>
</evidence>
<proteinExistence type="predicted"/>
<evidence type="ECO:0000313" key="2">
    <source>
        <dbReference type="Proteomes" id="UP000595814"/>
    </source>
</evidence>
<protein>
    <submittedName>
        <fullName evidence="1">Cell wall-binding repeat-containing protein</fullName>
    </submittedName>
</protein>
<accession>A0AC61N111</accession>
<name>A0AC61N111_9FIRM</name>
<gene>
    <name evidence="1" type="ORF">JFY71_03510</name>
</gene>
<dbReference type="Proteomes" id="UP000595814">
    <property type="component" value="Chromosome"/>
</dbReference>
<dbReference type="EMBL" id="CP066744">
    <property type="protein sequence ID" value="QQK08621.1"/>
    <property type="molecule type" value="Genomic_DNA"/>
</dbReference>
<reference evidence="1 2" key="1">
    <citation type="journal article" date="2022" name="Int. J. Syst. Evol. Microbiol.">
        <title>Miniphocaeibacter halophilus sp. nov., an ammonium-tolerant acetate-producing bacterium isolated from a biogas system.</title>
        <authorList>
            <person name="Schnurer A."/>
            <person name="Singh A."/>
            <person name="Bi S."/>
            <person name="Qiao W."/>
            <person name="Westerholm M."/>
        </authorList>
    </citation>
    <scope>NUCLEOTIDE SEQUENCE [LARGE SCALE GENOMIC DNA]</scope>
    <source>
        <strain evidence="1 2">AMB_01</strain>
    </source>
</reference>
<sequence>MKKIFVTLIFTTALLITSLNSLSNADILQEGEDGLDIVRIAGTNRFNTSVEISKNTFESSKYAIIASGEGFADALVGGTLAAQIDIPMLLVGSSPLNEEVKNELKRLKVEHVYILGGEETVPFIIEESIKELGINIERLAGKNRVETAEIIGAKREELKGSTEYMTLYAGMDGNYFADALSAGPFLGEWANVYGIVKLIPNMNKQKQDMDFMHVFGGINSVPKGKDENRFAGNTRYETAVDVAESYYTFLRMEVDTVIIVNGEDYPDALAASSIAGVKNAPILLSKPNNLPVAVKNYIQNEDLHDYKNIKNIKNIIIIGGENSISTNVENELRNLK</sequence>